<feature type="transmembrane region" description="Helical" evidence="7">
    <location>
        <begin position="283"/>
        <end position="301"/>
    </location>
</feature>
<evidence type="ECO:0000256" key="2">
    <source>
        <dbReference type="ARBA" id="ARBA00022448"/>
    </source>
</evidence>
<comment type="subcellular location">
    <subcellularLocation>
        <location evidence="1">Endomembrane system</location>
        <topology evidence="1">Multi-pass membrane protein</topology>
    </subcellularLocation>
</comment>
<feature type="transmembrane region" description="Helical" evidence="7">
    <location>
        <begin position="91"/>
        <end position="110"/>
    </location>
</feature>
<dbReference type="Proteomes" id="UP000320762">
    <property type="component" value="Unassembled WGS sequence"/>
</dbReference>
<dbReference type="Gene3D" id="1.20.1250.20">
    <property type="entry name" value="MFS general substrate transporter like domains"/>
    <property type="match status" value="2"/>
</dbReference>
<keyword evidence="5 7" id="KW-0472">Membrane</keyword>
<proteinExistence type="predicted"/>
<feature type="transmembrane region" description="Helical" evidence="7">
    <location>
        <begin position="454"/>
        <end position="476"/>
    </location>
</feature>
<sequence length="572" mass="61665">MTVAHDEHSDESRPLLTQPPPSYHSASDVDSETTLDGEEVSSPPLINKKSKGEIAWILAGLWSAVFLGALDGTIVATLLTPIGSQFNRSNQSSYIGTSYLLSVCCFTPLYGRLSDILGRKGAMLLALTLFGVGTACCGIATSMNTLLAARALAGMGGGGVMTVSSVTVTDLIPLKQRGLYQGMANILFGMGAGLGGPLGGWINDNLGWRAAFLLQIPILVFSFVLVAWKVNIVLPYDVQHQPLSEKLKRIDFGGSVTLVIMVACLLLGFSLKTTEEMPWSSPIIVGLFVTSAVFAVLFVIVEKYWAHSPVMPLRLLKQRTAISVAVNNLVSSMAAFSMLYNVPLYFSAVRLQSAANSGLHLLPHSVALSTGSVFAGWLMRKTGKLYTLTLASSALTILANVLVVLWNDKTATYHLWFDIVPQGFGMASSITSTLIAMIAGVYKEDMAVATGITYLFRTTGQVLGVSLSGAILQAVLLSQLRQRITGPDAAEIIYEIRHSIDTIRDLDPLVKEAAVKSYGDALRAVFIFQLVLCIVAFLSCIPIQENALPGTHEEQEEHYRNQQQQENEEGDA</sequence>
<dbReference type="GO" id="GO:0000329">
    <property type="term" value="C:fungal-type vacuole membrane"/>
    <property type="evidence" value="ECO:0007669"/>
    <property type="project" value="TreeGrafter"/>
</dbReference>
<reference evidence="9 10" key="1">
    <citation type="journal article" date="2019" name="New Phytol.">
        <title>Comparative genomics reveals unique wood-decay strategies and fruiting body development in the Schizophyllaceae.</title>
        <authorList>
            <person name="Almasi E."/>
            <person name="Sahu N."/>
            <person name="Krizsan K."/>
            <person name="Balint B."/>
            <person name="Kovacs G.M."/>
            <person name="Kiss B."/>
            <person name="Cseklye J."/>
            <person name="Drula E."/>
            <person name="Henrissat B."/>
            <person name="Nagy I."/>
            <person name="Chovatia M."/>
            <person name="Adam C."/>
            <person name="LaButti K."/>
            <person name="Lipzen A."/>
            <person name="Riley R."/>
            <person name="Grigoriev I.V."/>
            <person name="Nagy L.G."/>
        </authorList>
    </citation>
    <scope>NUCLEOTIDE SEQUENCE [LARGE SCALE GENOMIC DNA]</scope>
    <source>
        <strain evidence="9 10">NL-1724</strain>
    </source>
</reference>
<keyword evidence="3 7" id="KW-0812">Transmembrane</keyword>
<accession>A0A550CU24</accession>
<dbReference type="AlphaFoldDB" id="A0A550CU24"/>
<feature type="transmembrane region" description="Helical" evidence="7">
    <location>
        <begin position="521"/>
        <end position="541"/>
    </location>
</feature>
<evidence type="ECO:0000256" key="5">
    <source>
        <dbReference type="ARBA" id="ARBA00023136"/>
    </source>
</evidence>
<keyword evidence="4 7" id="KW-1133">Transmembrane helix</keyword>
<evidence type="ECO:0000256" key="6">
    <source>
        <dbReference type="SAM" id="MobiDB-lite"/>
    </source>
</evidence>
<dbReference type="InterPro" id="IPR036259">
    <property type="entry name" value="MFS_trans_sf"/>
</dbReference>
<feature type="transmembrane region" description="Helical" evidence="7">
    <location>
        <begin position="208"/>
        <end position="228"/>
    </location>
</feature>
<feature type="transmembrane region" description="Helical" evidence="7">
    <location>
        <begin position="249"/>
        <end position="271"/>
    </location>
</feature>
<feature type="region of interest" description="Disordered" evidence="6">
    <location>
        <begin position="1"/>
        <end position="44"/>
    </location>
</feature>
<keyword evidence="2" id="KW-0813">Transport</keyword>
<dbReference type="InterPro" id="IPR011701">
    <property type="entry name" value="MFS"/>
</dbReference>
<feature type="transmembrane region" description="Helical" evidence="7">
    <location>
        <begin position="54"/>
        <end position="79"/>
    </location>
</feature>
<evidence type="ECO:0000259" key="8">
    <source>
        <dbReference type="PROSITE" id="PS50850"/>
    </source>
</evidence>
<dbReference type="SUPFAM" id="SSF103473">
    <property type="entry name" value="MFS general substrate transporter"/>
    <property type="match status" value="1"/>
</dbReference>
<evidence type="ECO:0000256" key="7">
    <source>
        <dbReference type="SAM" id="Phobius"/>
    </source>
</evidence>
<evidence type="ECO:0000256" key="4">
    <source>
        <dbReference type="ARBA" id="ARBA00022989"/>
    </source>
</evidence>
<protein>
    <submittedName>
        <fullName evidence="9">Vacuolar amino acid permease</fullName>
    </submittedName>
</protein>
<dbReference type="InterPro" id="IPR020846">
    <property type="entry name" value="MFS_dom"/>
</dbReference>
<keyword evidence="10" id="KW-1185">Reference proteome</keyword>
<gene>
    <name evidence="9" type="ORF">BD626DRAFT_481311</name>
</gene>
<dbReference type="GO" id="GO:0005886">
    <property type="term" value="C:plasma membrane"/>
    <property type="evidence" value="ECO:0007669"/>
    <property type="project" value="TreeGrafter"/>
</dbReference>
<dbReference type="EMBL" id="VDMD01000002">
    <property type="protein sequence ID" value="TRM68292.1"/>
    <property type="molecule type" value="Genomic_DNA"/>
</dbReference>
<feature type="compositionally biased region" description="Basic and acidic residues" evidence="6">
    <location>
        <begin position="1"/>
        <end position="13"/>
    </location>
</feature>
<feature type="transmembrane region" description="Helical" evidence="7">
    <location>
        <begin position="321"/>
        <end position="340"/>
    </location>
</feature>
<feature type="transmembrane region" description="Helical" evidence="7">
    <location>
        <begin position="184"/>
        <end position="202"/>
    </location>
</feature>
<feature type="transmembrane region" description="Helical" evidence="7">
    <location>
        <begin position="147"/>
        <end position="172"/>
    </location>
</feature>
<feature type="transmembrane region" description="Helical" evidence="7">
    <location>
        <begin position="360"/>
        <end position="378"/>
    </location>
</feature>
<dbReference type="PANTHER" id="PTHR23501">
    <property type="entry name" value="MAJOR FACILITATOR SUPERFAMILY"/>
    <property type="match status" value="1"/>
</dbReference>
<feature type="transmembrane region" description="Helical" evidence="7">
    <location>
        <begin position="385"/>
        <end position="407"/>
    </location>
</feature>
<dbReference type="PROSITE" id="PS50850">
    <property type="entry name" value="MFS"/>
    <property type="match status" value="1"/>
</dbReference>
<feature type="compositionally biased region" description="Basic and acidic residues" evidence="6">
    <location>
        <begin position="551"/>
        <end position="560"/>
    </location>
</feature>
<organism evidence="9 10">
    <name type="scientific">Schizophyllum amplum</name>
    <dbReference type="NCBI Taxonomy" id="97359"/>
    <lineage>
        <taxon>Eukaryota</taxon>
        <taxon>Fungi</taxon>
        <taxon>Dikarya</taxon>
        <taxon>Basidiomycota</taxon>
        <taxon>Agaricomycotina</taxon>
        <taxon>Agaricomycetes</taxon>
        <taxon>Agaricomycetidae</taxon>
        <taxon>Agaricales</taxon>
        <taxon>Schizophyllaceae</taxon>
        <taxon>Schizophyllum</taxon>
    </lineage>
</organism>
<feature type="domain" description="Major facilitator superfamily (MFS) profile" evidence="8">
    <location>
        <begin position="57"/>
        <end position="548"/>
    </location>
</feature>
<evidence type="ECO:0000256" key="3">
    <source>
        <dbReference type="ARBA" id="ARBA00022692"/>
    </source>
</evidence>
<dbReference type="PANTHER" id="PTHR23501:SF191">
    <property type="entry name" value="VACUOLAR BASIC AMINO ACID TRANSPORTER 4"/>
    <property type="match status" value="1"/>
</dbReference>
<evidence type="ECO:0000313" key="10">
    <source>
        <dbReference type="Proteomes" id="UP000320762"/>
    </source>
</evidence>
<evidence type="ECO:0000256" key="1">
    <source>
        <dbReference type="ARBA" id="ARBA00004127"/>
    </source>
</evidence>
<feature type="compositionally biased region" description="Acidic residues" evidence="6">
    <location>
        <begin position="29"/>
        <end position="39"/>
    </location>
</feature>
<feature type="region of interest" description="Disordered" evidence="6">
    <location>
        <begin position="550"/>
        <end position="572"/>
    </location>
</feature>
<dbReference type="GO" id="GO:0012505">
    <property type="term" value="C:endomembrane system"/>
    <property type="evidence" value="ECO:0007669"/>
    <property type="project" value="UniProtKB-SubCell"/>
</dbReference>
<dbReference type="GO" id="GO:0015174">
    <property type="term" value="F:basic amino acid transmembrane transporter activity"/>
    <property type="evidence" value="ECO:0007669"/>
    <property type="project" value="TreeGrafter"/>
</dbReference>
<name>A0A550CU24_9AGAR</name>
<evidence type="ECO:0000313" key="9">
    <source>
        <dbReference type="EMBL" id="TRM68292.1"/>
    </source>
</evidence>
<comment type="caution">
    <text evidence="9">The sequence shown here is derived from an EMBL/GenBank/DDBJ whole genome shotgun (WGS) entry which is preliminary data.</text>
</comment>
<feature type="transmembrane region" description="Helical" evidence="7">
    <location>
        <begin position="122"/>
        <end position="141"/>
    </location>
</feature>
<dbReference type="Pfam" id="PF07690">
    <property type="entry name" value="MFS_1"/>
    <property type="match status" value="1"/>
</dbReference>
<feature type="transmembrane region" description="Helical" evidence="7">
    <location>
        <begin position="419"/>
        <end position="442"/>
    </location>
</feature>
<dbReference type="OrthoDB" id="3437016at2759"/>